<dbReference type="Proteomes" id="UP001234178">
    <property type="component" value="Unassembled WGS sequence"/>
</dbReference>
<sequence>MAAAMDAGKGPRERIYINFTEIDRSNTALDRLNAKNFFHLEIDDSADENVEENLLQIYEHADVNHETETVK</sequence>
<gene>
    <name evidence="1" type="ORF">OUZ56_018259</name>
</gene>
<reference evidence="1 2" key="1">
    <citation type="journal article" date="2023" name="Nucleic Acids Res.">
        <title>The hologenome of Daphnia magna reveals possible DNA methylation and microbiome-mediated evolution of the host genome.</title>
        <authorList>
            <person name="Chaturvedi A."/>
            <person name="Li X."/>
            <person name="Dhandapani V."/>
            <person name="Marshall H."/>
            <person name="Kissane S."/>
            <person name="Cuenca-Cambronero M."/>
            <person name="Asole G."/>
            <person name="Calvet F."/>
            <person name="Ruiz-Romero M."/>
            <person name="Marangio P."/>
            <person name="Guigo R."/>
            <person name="Rago D."/>
            <person name="Mirbahai L."/>
            <person name="Eastwood N."/>
            <person name="Colbourne J.K."/>
            <person name="Zhou J."/>
            <person name="Mallon E."/>
            <person name="Orsini L."/>
        </authorList>
    </citation>
    <scope>NUCLEOTIDE SEQUENCE [LARGE SCALE GENOMIC DNA]</scope>
    <source>
        <strain evidence="1">LRV0_1</strain>
    </source>
</reference>
<protein>
    <submittedName>
        <fullName evidence="1">Uncharacterized protein</fullName>
    </submittedName>
</protein>
<accession>A0ABQ9Z9I7</accession>
<evidence type="ECO:0000313" key="2">
    <source>
        <dbReference type="Proteomes" id="UP001234178"/>
    </source>
</evidence>
<dbReference type="EMBL" id="JAOYFB010000003">
    <property type="protein sequence ID" value="KAK4009175.1"/>
    <property type="molecule type" value="Genomic_DNA"/>
</dbReference>
<evidence type="ECO:0000313" key="1">
    <source>
        <dbReference type="EMBL" id="KAK4009175.1"/>
    </source>
</evidence>
<proteinExistence type="predicted"/>
<name>A0ABQ9Z9I7_9CRUS</name>
<comment type="caution">
    <text evidence="1">The sequence shown here is derived from an EMBL/GenBank/DDBJ whole genome shotgun (WGS) entry which is preliminary data.</text>
</comment>
<organism evidence="1 2">
    <name type="scientific">Daphnia magna</name>
    <dbReference type="NCBI Taxonomy" id="35525"/>
    <lineage>
        <taxon>Eukaryota</taxon>
        <taxon>Metazoa</taxon>
        <taxon>Ecdysozoa</taxon>
        <taxon>Arthropoda</taxon>
        <taxon>Crustacea</taxon>
        <taxon>Branchiopoda</taxon>
        <taxon>Diplostraca</taxon>
        <taxon>Cladocera</taxon>
        <taxon>Anomopoda</taxon>
        <taxon>Daphniidae</taxon>
        <taxon>Daphnia</taxon>
    </lineage>
</organism>
<keyword evidence="2" id="KW-1185">Reference proteome</keyword>